<organism evidence="7 8">
    <name type="scientific">Negadavirga shengliensis</name>
    <dbReference type="NCBI Taxonomy" id="1389218"/>
    <lineage>
        <taxon>Bacteria</taxon>
        <taxon>Pseudomonadati</taxon>
        <taxon>Bacteroidota</taxon>
        <taxon>Cytophagia</taxon>
        <taxon>Cytophagales</taxon>
        <taxon>Cyclobacteriaceae</taxon>
        <taxon>Negadavirga</taxon>
    </lineage>
</organism>
<dbReference type="Gene3D" id="2.40.420.20">
    <property type="match status" value="1"/>
</dbReference>
<feature type="coiled-coil region" evidence="2">
    <location>
        <begin position="101"/>
        <end position="159"/>
    </location>
</feature>
<dbReference type="Gene3D" id="2.40.30.170">
    <property type="match status" value="1"/>
</dbReference>
<dbReference type="RefSeq" id="WP_377068635.1">
    <property type="nucleotide sequence ID" value="NZ_JBHSJJ010000020.1"/>
</dbReference>
<dbReference type="EMBL" id="JBHSJJ010000020">
    <property type="protein sequence ID" value="MFC4874615.1"/>
    <property type="molecule type" value="Genomic_DNA"/>
</dbReference>
<evidence type="ECO:0000259" key="4">
    <source>
        <dbReference type="Pfam" id="PF25917"/>
    </source>
</evidence>
<gene>
    <name evidence="7" type="ORF">ACFPFU_23125</name>
</gene>
<proteinExistence type="inferred from homology"/>
<dbReference type="Gene3D" id="1.10.287.470">
    <property type="entry name" value="Helix hairpin bin"/>
    <property type="match status" value="1"/>
</dbReference>
<accession>A0ABV9T793</accession>
<feature type="domain" description="Multidrug resistance protein MdtA-like alpha-helical hairpin" evidence="3">
    <location>
        <begin position="95"/>
        <end position="163"/>
    </location>
</feature>
<dbReference type="Gene3D" id="2.40.50.100">
    <property type="match status" value="1"/>
</dbReference>
<comment type="caution">
    <text evidence="7">The sequence shown here is derived from an EMBL/GenBank/DDBJ whole genome shotgun (WGS) entry which is preliminary data.</text>
</comment>
<keyword evidence="8" id="KW-1185">Reference proteome</keyword>
<sequence length="364" mass="40505">MKNYLFIFFLVSVSACDQEKKTENDLLTVTVEPVKKETVYLEDTYPASTIALQEVELRADVSGYVTNILFDDGQRVKKGQLLYEIDKSRYQAQMDQSHSNLRIAKANYDRVQRDVKRYEMLKEGNAIAGQVYDNALTDLNNAEQEMIAAQAAVDDAMTNLRYADIKAPFDGTIGFSAVRLGALVNPGQTLLNVVSADDPMGVDFYAAESDLYHFQGLVGNAEVLKDSVFTIALPGGVRYPFPGKIENIDRAVDRGTGTIMIRLAFPNPELTLKPGLSATLMVRTKSGESAITIPQKAKTERMGETYVFVVHEDTVKEQRIKMGRRIRDRVIVEEGLAEGQEVVTSGIQKVTEGERVQIKKESTE</sequence>
<dbReference type="Proteomes" id="UP001595818">
    <property type="component" value="Unassembled WGS sequence"/>
</dbReference>
<dbReference type="InterPro" id="IPR058626">
    <property type="entry name" value="MdtA-like_b-barrel"/>
</dbReference>
<evidence type="ECO:0000259" key="6">
    <source>
        <dbReference type="Pfam" id="PF25989"/>
    </source>
</evidence>
<dbReference type="NCBIfam" id="TIGR01730">
    <property type="entry name" value="RND_mfp"/>
    <property type="match status" value="1"/>
</dbReference>
<dbReference type="PANTHER" id="PTHR30158">
    <property type="entry name" value="ACRA/E-RELATED COMPONENT OF DRUG EFFLUX TRANSPORTER"/>
    <property type="match status" value="1"/>
</dbReference>
<reference evidence="8" key="1">
    <citation type="journal article" date="2019" name="Int. J. Syst. Evol. Microbiol.">
        <title>The Global Catalogue of Microorganisms (GCM) 10K type strain sequencing project: providing services to taxonomists for standard genome sequencing and annotation.</title>
        <authorList>
            <consortium name="The Broad Institute Genomics Platform"/>
            <consortium name="The Broad Institute Genome Sequencing Center for Infectious Disease"/>
            <person name="Wu L."/>
            <person name="Ma J."/>
        </authorList>
    </citation>
    <scope>NUCLEOTIDE SEQUENCE [LARGE SCALE GENOMIC DNA]</scope>
    <source>
        <strain evidence="8">CGMCC 4.7466</strain>
    </source>
</reference>
<dbReference type="Pfam" id="PF25917">
    <property type="entry name" value="BSH_RND"/>
    <property type="match status" value="1"/>
</dbReference>
<dbReference type="InterPro" id="IPR058625">
    <property type="entry name" value="MdtA-like_BSH"/>
</dbReference>
<feature type="domain" description="YknX-like C-terminal permuted SH3-like" evidence="6">
    <location>
        <begin position="290"/>
        <end position="357"/>
    </location>
</feature>
<comment type="similarity">
    <text evidence="1">Belongs to the membrane fusion protein (MFP) (TC 8.A.1) family.</text>
</comment>
<evidence type="ECO:0000259" key="5">
    <source>
        <dbReference type="Pfam" id="PF25944"/>
    </source>
</evidence>
<keyword evidence="2" id="KW-0175">Coiled coil</keyword>
<dbReference type="PROSITE" id="PS51257">
    <property type="entry name" value="PROKAR_LIPOPROTEIN"/>
    <property type="match status" value="1"/>
</dbReference>
<dbReference type="Pfam" id="PF25876">
    <property type="entry name" value="HH_MFP_RND"/>
    <property type="match status" value="1"/>
</dbReference>
<dbReference type="Pfam" id="PF25944">
    <property type="entry name" value="Beta-barrel_RND"/>
    <property type="match status" value="1"/>
</dbReference>
<feature type="domain" description="Multidrug resistance protein MdtA-like beta-barrel" evidence="5">
    <location>
        <begin position="199"/>
        <end position="281"/>
    </location>
</feature>
<dbReference type="InterPro" id="IPR058637">
    <property type="entry name" value="YknX-like_C"/>
</dbReference>
<evidence type="ECO:0000256" key="2">
    <source>
        <dbReference type="SAM" id="Coils"/>
    </source>
</evidence>
<feature type="domain" description="Multidrug resistance protein MdtA-like barrel-sandwich hybrid" evidence="4">
    <location>
        <begin position="54"/>
        <end position="194"/>
    </location>
</feature>
<evidence type="ECO:0000313" key="7">
    <source>
        <dbReference type="EMBL" id="MFC4874615.1"/>
    </source>
</evidence>
<name>A0ABV9T793_9BACT</name>
<evidence type="ECO:0000259" key="3">
    <source>
        <dbReference type="Pfam" id="PF25876"/>
    </source>
</evidence>
<dbReference type="InterPro" id="IPR058624">
    <property type="entry name" value="MdtA-like_HH"/>
</dbReference>
<dbReference type="Pfam" id="PF25989">
    <property type="entry name" value="YknX_C"/>
    <property type="match status" value="1"/>
</dbReference>
<dbReference type="InterPro" id="IPR006143">
    <property type="entry name" value="RND_pump_MFP"/>
</dbReference>
<evidence type="ECO:0000256" key="1">
    <source>
        <dbReference type="ARBA" id="ARBA00009477"/>
    </source>
</evidence>
<dbReference type="SUPFAM" id="SSF111369">
    <property type="entry name" value="HlyD-like secretion proteins"/>
    <property type="match status" value="1"/>
</dbReference>
<protein>
    <submittedName>
        <fullName evidence="7">Efflux RND transporter periplasmic adaptor subunit</fullName>
    </submittedName>
</protein>
<evidence type="ECO:0000313" key="8">
    <source>
        <dbReference type="Proteomes" id="UP001595818"/>
    </source>
</evidence>